<dbReference type="SUPFAM" id="SSF53474">
    <property type="entry name" value="alpha/beta-Hydrolases"/>
    <property type="match status" value="1"/>
</dbReference>
<accession>A0A3D4VDM0</accession>
<comment type="caution">
    <text evidence="2">The sequence shown here is derived from an EMBL/GenBank/DDBJ whole genome shotgun (WGS) entry which is preliminary data.</text>
</comment>
<protein>
    <submittedName>
        <fullName evidence="2">Alpha/beta hydrolase</fullName>
    </submittedName>
</protein>
<dbReference type="PANTHER" id="PTHR43689">
    <property type="entry name" value="HYDROLASE"/>
    <property type="match status" value="1"/>
</dbReference>
<dbReference type="OMA" id="DWAHKLH"/>
<feature type="domain" description="AB hydrolase-1" evidence="1">
    <location>
        <begin position="62"/>
        <end position="292"/>
    </location>
</feature>
<reference evidence="2 3" key="1">
    <citation type="journal article" date="2018" name="Nat. Biotechnol.">
        <title>A standardized bacterial taxonomy based on genome phylogeny substantially revises the tree of life.</title>
        <authorList>
            <person name="Parks D.H."/>
            <person name="Chuvochina M."/>
            <person name="Waite D.W."/>
            <person name="Rinke C."/>
            <person name="Skarshewski A."/>
            <person name="Chaumeil P.A."/>
            <person name="Hugenholtz P."/>
        </authorList>
    </citation>
    <scope>NUCLEOTIDE SEQUENCE [LARGE SCALE GENOMIC DNA]</scope>
    <source>
        <strain evidence="2">UBA8844</strain>
    </source>
</reference>
<evidence type="ECO:0000313" key="3">
    <source>
        <dbReference type="Proteomes" id="UP000264071"/>
    </source>
</evidence>
<dbReference type="InterPro" id="IPR029058">
    <property type="entry name" value="AB_hydrolase_fold"/>
</dbReference>
<gene>
    <name evidence="2" type="ORF">DGD08_14680</name>
</gene>
<proteinExistence type="predicted"/>
<dbReference type="Pfam" id="PF00561">
    <property type="entry name" value="Abhydrolase_1"/>
    <property type="match status" value="1"/>
</dbReference>
<dbReference type="PANTHER" id="PTHR43689:SF8">
    <property type="entry name" value="ALPHA_BETA-HYDROLASES SUPERFAMILY PROTEIN"/>
    <property type="match status" value="1"/>
</dbReference>
<dbReference type="Proteomes" id="UP000264071">
    <property type="component" value="Unassembled WGS sequence"/>
</dbReference>
<name>A0A3D4VDM0_9BACT</name>
<dbReference type="InterPro" id="IPR000073">
    <property type="entry name" value="AB_hydrolase_1"/>
</dbReference>
<dbReference type="EMBL" id="DPIY01000010">
    <property type="protein sequence ID" value="HCT58447.1"/>
    <property type="molecule type" value="Genomic_DNA"/>
</dbReference>
<keyword evidence="2" id="KW-0378">Hydrolase</keyword>
<dbReference type="PRINTS" id="PR00111">
    <property type="entry name" value="ABHYDROLASE"/>
</dbReference>
<sequence length="322" mass="35210">MRRLLMALLALIVIGALTLRVRNPESRDLDDAARRAAPGKFARLTDGITHYELAGPDSGARVVLVHGFSVPAYIWDSTFVALSGAGFRVARYDVFGRGWSDRPDAPYDRTMYNRQLGELLDTLGWRSDVHLVGLSAGGPIVASYATQDPTRIRSFTLVDPAAGTAGDVPAVFQWPLVGGFLWQGIAVPTMADGQASDFNEPTRWPDWADKYRVQQQYRGFGRALLRTAIAQRGMSFDSIFTQAAAAKRPSLLIWGIDDKTVPIARSEGVRQALPGIEYHAIERAGHLPHIERADAVNPILIDFLRRHSAAPPDSAGGATRPQ</sequence>
<evidence type="ECO:0000259" key="1">
    <source>
        <dbReference type="Pfam" id="PF00561"/>
    </source>
</evidence>
<dbReference type="AlphaFoldDB" id="A0A3D4VDM0"/>
<dbReference type="GO" id="GO:0016787">
    <property type="term" value="F:hydrolase activity"/>
    <property type="evidence" value="ECO:0007669"/>
    <property type="project" value="UniProtKB-KW"/>
</dbReference>
<evidence type="ECO:0000313" key="2">
    <source>
        <dbReference type="EMBL" id="HCT58447.1"/>
    </source>
</evidence>
<dbReference type="Gene3D" id="3.40.50.1820">
    <property type="entry name" value="alpha/beta hydrolase"/>
    <property type="match status" value="1"/>
</dbReference>
<organism evidence="2 3">
    <name type="scientific">Gemmatimonas aurantiaca</name>
    <dbReference type="NCBI Taxonomy" id="173480"/>
    <lineage>
        <taxon>Bacteria</taxon>
        <taxon>Pseudomonadati</taxon>
        <taxon>Gemmatimonadota</taxon>
        <taxon>Gemmatimonadia</taxon>
        <taxon>Gemmatimonadales</taxon>
        <taxon>Gemmatimonadaceae</taxon>
        <taxon>Gemmatimonas</taxon>
    </lineage>
</organism>